<dbReference type="EMBL" id="JAGSOJ010000001">
    <property type="protein sequence ID" value="MCM1989061.1"/>
    <property type="molecule type" value="Genomic_DNA"/>
</dbReference>
<evidence type="ECO:0000313" key="2">
    <source>
        <dbReference type="Proteomes" id="UP001056429"/>
    </source>
</evidence>
<dbReference type="RefSeq" id="WP_250857925.1">
    <property type="nucleotide sequence ID" value="NZ_JAGSOJ010000001.1"/>
</dbReference>
<proteinExistence type="predicted"/>
<dbReference type="AlphaFoldDB" id="A0A9J6NZM0"/>
<evidence type="ECO:0000313" key="1">
    <source>
        <dbReference type="EMBL" id="MCM1989061.1"/>
    </source>
</evidence>
<dbReference type="SUPFAM" id="SSF48452">
    <property type="entry name" value="TPR-like"/>
    <property type="match status" value="1"/>
</dbReference>
<dbReference type="SUPFAM" id="SSF47413">
    <property type="entry name" value="lambda repressor-like DNA-binding domains"/>
    <property type="match status" value="1"/>
</dbReference>
<dbReference type="InterPro" id="IPR010982">
    <property type="entry name" value="Lambda_DNA-bd_dom_sf"/>
</dbReference>
<comment type="caution">
    <text evidence="1">The sequence shown here is derived from an EMBL/GenBank/DDBJ whole genome shotgun (WGS) entry which is preliminary data.</text>
</comment>
<gene>
    <name evidence="1" type="ORF">KDK92_04855</name>
</gene>
<name>A0A9J6NZM0_9CLOT</name>
<sequence>MEFGIITQGYRLREIRKKLELKQEDVSGNEITRNLVSMIETDKATLTEKAAKVIHGNLKDVIKKRNIKCDVNIDEIFITEKDQAEEIFTRYLKYIEEIGILAEEKLENMLFLLNKYNMNSNKVFMYKKLAENFETSGKYEKALKYFNLANEFAVMSNIDHEVHEEIILSLTHCCSELNLHEEVIRVIDKYMDNNEERDITKSNHIKILYNKSVTLKLMKRYDEALDTLKKIQISYSKKITDNNMFIKSEMIKGNCYREKGYYSRALSIHKKIYNKLSKSKENSIYEILALANILEIGRILEEDVVEYIELIINKIEETNEFDDYNLAGEICNIIAEACENSNIHDADNQSIKYYYKALELSKNKKNKAVIDVAVSRILDKVIKKENSSEINDIRGEILELLSLELLMVNSKVVMILLGYYMSKEELGKVQGIIKYCEERVS</sequence>
<protein>
    <submittedName>
        <fullName evidence="1">Uncharacterized protein</fullName>
    </submittedName>
</protein>
<reference evidence="1" key="2">
    <citation type="submission" date="2021-04" db="EMBL/GenBank/DDBJ databases">
        <authorList>
            <person name="Dong X."/>
        </authorList>
    </citation>
    <scope>NUCLEOTIDE SEQUENCE</scope>
    <source>
        <strain evidence="1">ZWT</strain>
    </source>
</reference>
<reference evidence="1" key="1">
    <citation type="journal article" date="2021" name="mSystems">
        <title>Bacteria and Archaea Synergistically Convert Glycine Betaine to Biogenic Methane in the Formosa Cold Seep of the South China Sea.</title>
        <authorList>
            <person name="Li L."/>
            <person name="Zhang W."/>
            <person name="Zhang S."/>
            <person name="Song L."/>
            <person name="Sun Q."/>
            <person name="Zhang H."/>
            <person name="Xiang H."/>
            <person name="Dong X."/>
        </authorList>
    </citation>
    <scope>NUCLEOTIDE SEQUENCE</scope>
    <source>
        <strain evidence="1">ZWT</strain>
    </source>
</reference>
<keyword evidence="2" id="KW-1185">Reference proteome</keyword>
<dbReference type="Gene3D" id="1.25.40.10">
    <property type="entry name" value="Tetratricopeptide repeat domain"/>
    <property type="match status" value="1"/>
</dbReference>
<dbReference type="InterPro" id="IPR011990">
    <property type="entry name" value="TPR-like_helical_dom_sf"/>
</dbReference>
<organism evidence="1 2">
    <name type="scientific">Oceanirhabdus seepicola</name>
    <dbReference type="NCBI Taxonomy" id="2828781"/>
    <lineage>
        <taxon>Bacteria</taxon>
        <taxon>Bacillati</taxon>
        <taxon>Bacillota</taxon>
        <taxon>Clostridia</taxon>
        <taxon>Eubacteriales</taxon>
        <taxon>Clostridiaceae</taxon>
        <taxon>Oceanirhabdus</taxon>
    </lineage>
</organism>
<dbReference type="Proteomes" id="UP001056429">
    <property type="component" value="Unassembled WGS sequence"/>
</dbReference>
<dbReference type="GO" id="GO:0003677">
    <property type="term" value="F:DNA binding"/>
    <property type="evidence" value="ECO:0007669"/>
    <property type="project" value="InterPro"/>
</dbReference>
<accession>A0A9J6NZM0</accession>